<dbReference type="Proteomes" id="UP001420932">
    <property type="component" value="Unassembled WGS sequence"/>
</dbReference>
<dbReference type="EMBL" id="JBBNAF010000008">
    <property type="protein sequence ID" value="KAK9121273.1"/>
    <property type="molecule type" value="Genomic_DNA"/>
</dbReference>
<accession>A0AAP0IT35</accession>
<proteinExistence type="predicted"/>
<feature type="region of interest" description="Disordered" evidence="1">
    <location>
        <begin position="166"/>
        <end position="189"/>
    </location>
</feature>
<name>A0AAP0IT35_9MAGN</name>
<organism evidence="2 3">
    <name type="scientific">Stephania yunnanensis</name>
    <dbReference type="NCBI Taxonomy" id="152371"/>
    <lineage>
        <taxon>Eukaryota</taxon>
        <taxon>Viridiplantae</taxon>
        <taxon>Streptophyta</taxon>
        <taxon>Embryophyta</taxon>
        <taxon>Tracheophyta</taxon>
        <taxon>Spermatophyta</taxon>
        <taxon>Magnoliopsida</taxon>
        <taxon>Ranunculales</taxon>
        <taxon>Menispermaceae</taxon>
        <taxon>Menispermoideae</taxon>
        <taxon>Cissampelideae</taxon>
        <taxon>Stephania</taxon>
    </lineage>
</organism>
<dbReference type="InterPro" id="IPR011989">
    <property type="entry name" value="ARM-like"/>
</dbReference>
<keyword evidence="3" id="KW-1185">Reference proteome</keyword>
<gene>
    <name evidence="2" type="ORF">Syun_018890</name>
</gene>
<evidence type="ECO:0000313" key="3">
    <source>
        <dbReference type="Proteomes" id="UP001420932"/>
    </source>
</evidence>
<sequence>METESFLSQSVYTAVGLQKILSLLESEDAKSNSCKKSKSNQELIMGEGGISLLSMTTADAEDPQTLRMVAGAIANLCGNVAFPNMQMVFATGFTPSALPIGHRCRRRWSPPFPAASATASMELRRYRRLHHAVAQPSRHAAQLRCRAATTLSASAAALRDRRLCTAGPRAAPEATPVNGPSPNLGHRPA</sequence>
<protein>
    <submittedName>
        <fullName evidence="2">Uncharacterized protein</fullName>
    </submittedName>
</protein>
<dbReference type="AlphaFoldDB" id="A0AAP0IT35"/>
<dbReference type="Gene3D" id="1.25.10.10">
    <property type="entry name" value="Leucine-rich Repeat Variant"/>
    <property type="match status" value="1"/>
</dbReference>
<evidence type="ECO:0000313" key="2">
    <source>
        <dbReference type="EMBL" id="KAK9121273.1"/>
    </source>
</evidence>
<evidence type="ECO:0000256" key="1">
    <source>
        <dbReference type="SAM" id="MobiDB-lite"/>
    </source>
</evidence>
<comment type="caution">
    <text evidence="2">The sequence shown here is derived from an EMBL/GenBank/DDBJ whole genome shotgun (WGS) entry which is preliminary data.</text>
</comment>
<reference evidence="2 3" key="1">
    <citation type="submission" date="2024-01" db="EMBL/GenBank/DDBJ databases">
        <title>Genome assemblies of Stephania.</title>
        <authorList>
            <person name="Yang L."/>
        </authorList>
    </citation>
    <scope>NUCLEOTIDE SEQUENCE [LARGE SCALE GENOMIC DNA]</scope>
    <source>
        <strain evidence="2">YNDBR</strain>
        <tissue evidence="2">Leaf</tissue>
    </source>
</reference>